<feature type="compositionally biased region" description="Pro residues" evidence="4">
    <location>
        <begin position="687"/>
        <end position="696"/>
    </location>
</feature>
<dbReference type="InterPro" id="IPR036291">
    <property type="entry name" value="NAD(P)-bd_dom_sf"/>
</dbReference>
<dbReference type="Proteomes" id="UP000613740">
    <property type="component" value="Unassembled WGS sequence"/>
</dbReference>
<feature type="region of interest" description="Disordered" evidence="4">
    <location>
        <begin position="232"/>
        <end position="264"/>
    </location>
</feature>
<feature type="region of interest" description="Disordered" evidence="4">
    <location>
        <begin position="738"/>
        <end position="827"/>
    </location>
</feature>
<accession>A0A835WXW0</accession>
<feature type="domain" description="Ketopantoate reductase N-terminal" evidence="5">
    <location>
        <begin position="163"/>
        <end position="215"/>
    </location>
</feature>
<dbReference type="PANTHER" id="PTHR43765">
    <property type="entry name" value="2-DEHYDROPANTOATE 2-REDUCTASE-RELATED"/>
    <property type="match status" value="1"/>
</dbReference>
<feature type="domain" description="Ketopantoate reductase N-terminal" evidence="5">
    <location>
        <begin position="9"/>
        <end position="48"/>
    </location>
</feature>
<dbReference type="InterPro" id="IPR050838">
    <property type="entry name" value="Ketopantoate_reductase"/>
</dbReference>
<feature type="compositionally biased region" description="Gly residues" evidence="4">
    <location>
        <begin position="385"/>
        <end position="397"/>
    </location>
</feature>
<keyword evidence="2" id="KW-0521">NADP</keyword>
<gene>
    <name evidence="7" type="ORF">HYH02_000966</name>
</gene>
<dbReference type="EMBL" id="JAEHOD010000001">
    <property type="protein sequence ID" value="KAG2455148.1"/>
    <property type="molecule type" value="Genomic_DNA"/>
</dbReference>
<dbReference type="OrthoDB" id="529319at2759"/>
<dbReference type="Gene3D" id="1.10.1040.10">
    <property type="entry name" value="N-(1-d-carboxylethyl)-l-norvaline Dehydrogenase, domain 2"/>
    <property type="match status" value="1"/>
</dbReference>
<evidence type="ECO:0000256" key="3">
    <source>
        <dbReference type="ARBA" id="ARBA00023002"/>
    </source>
</evidence>
<feature type="compositionally biased region" description="Low complexity" evidence="4">
    <location>
        <begin position="141"/>
        <end position="159"/>
    </location>
</feature>
<evidence type="ECO:0000313" key="7">
    <source>
        <dbReference type="EMBL" id="KAG2455148.1"/>
    </source>
</evidence>
<feature type="compositionally biased region" description="Pro residues" evidence="4">
    <location>
        <begin position="806"/>
        <end position="819"/>
    </location>
</feature>
<dbReference type="GO" id="GO:0050661">
    <property type="term" value="F:NADP binding"/>
    <property type="evidence" value="ECO:0007669"/>
    <property type="project" value="TreeGrafter"/>
</dbReference>
<reference evidence="7" key="1">
    <citation type="journal article" date="2020" name="bioRxiv">
        <title>Comparative genomics of Chlamydomonas.</title>
        <authorList>
            <person name="Craig R.J."/>
            <person name="Hasan A.R."/>
            <person name="Ness R.W."/>
            <person name="Keightley P.D."/>
        </authorList>
    </citation>
    <scope>NUCLEOTIDE SEQUENCE</scope>
    <source>
        <strain evidence="7">CCAP 11/173</strain>
    </source>
</reference>
<evidence type="ECO:0000256" key="2">
    <source>
        <dbReference type="ARBA" id="ARBA00022857"/>
    </source>
</evidence>
<keyword evidence="3" id="KW-0560">Oxidoreductase</keyword>
<name>A0A835WXW0_9CHLO</name>
<proteinExistence type="inferred from homology"/>
<dbReference type="PANTHER" id="PTHR43765:SF2">
    <property type="entry name" value="2-DEHYDROPANTOATE 2-REDUCTASE"/>
    <property type="match status" value="1"/>
</dbReference>
<feature type="domain" description="Ketopantoate reductase C-terminal" evidence="6">
    <location>
        <begin position="478"/>
        <end position="620"/>
    </location>
</feature>
<evidence type="ECO:0000259" key="5">
    <source>
        <dbReference type="Pfam" id="PF02558"/>
    </source>
</evidence>
<feature type="region of interest" description="Disordered" evidence="4">
    <location>
        <begin position="103"/>
        <end position="159"/>
    </location>
</feature>
<feature type="compositionally biased region" description="Low complexity" evidence="4">
    <location>
        <begin position="697"/>
        <end position="712"/>
    </location>
</feature>
<dbReference type="GO" id="GO:0005737">
    <property type="term" value="C:cytoplasm"/>
    <property type="evidence" value="ECO:0007669"/>
    <property type="project" value="TreeGrafter"/>
</dbReference>
<evidence type="ECO:0000313" key="8">
    <source>
        <dbReference type="Proteomes" id="UP000613740"/>
    </source>
</evidence>
<dbReference type="Pfam" id="PF08546">
    <property type="entry name" value="ApbA_C"/>
    <property type="match status" value="1"/>
</dbReference>
<feature type="compositionally biased region" description="Gly residues" evidence="4">
    <location>
        <begin position="905"/>
        <end position="934"/>
    </location>
</feature>
<feature type="region of interest" description="Disordered" evidence="4">
    <location>
        <begin position="380"/>
        <end position="408"/>
    </location>
</feature>
<dbReference type="SUPFAM" id="SSF48179">
    <property type="entry name" value="6-phosphogluconate dehydrogenase C-terminal domain-like"/>
    <property type="match status" value="1"/>
</dbReference>
<sequence>MTPTAPQSWHVLGAGSIGLLFAFYLRKAGHDVTLILRNEAAVQSFNRSSDARVYLLERWRQAAAQSPATADPPSAGAAAANGVASPTPIRWQASERLHAVSLHASTSATSSNPSPPASQQQQQQQHQRPSSKRSCAHEAHAASGAAHAAGGAAAAPAGSSGLGRPIQHLVLATKAPDAVPALRSVLPHLAPSARCLLLQNGALAVADELRRELGAELGLLLPRRQQQQLLLQGSGGGEGAGGGGNGGGNGSGASRTADGVCGGGSSTEGMDAAVAAVRGDVRLYLGSVTHGCYRAVPGPTGPSAPPLLLPMLTGMGAVSSSSAAAAATEPPTAGVMSAVATGAAVLPVLGELGDRSEARGVVHAGRGAVTLGPLRPLLAELDARPGGGGSDVSGGCGSSSSGSSSSSIASETADDAAFIAQLAASVPELGIRGAGPGAAAAATTTTSHASTPRASPAAAEEASAAAAAAARALLCELHLKLAVNAAINPLGALLGVPNGRLLAAGAGAGGGGHSRALMRAVCGELVAVFGPTAFGYGDAGATAAAAAAEAEGRLYARVCAVAAATAANRCSMLADVDAGRRTEVDYLTGWVLAAAAARGLEPARAAPTNATLYALVKAKEEAAEAEAAAEAAIALPWAAAMGVIEAVLARLRGLCGGNNFGDAAYAADPRRLGPGGGGGGYGQLPQGSPPASPPGPAWQQPQQQQQQPPYLQQLQQQQLLQLQGPVVPSGGAGDFLGGLAAGDAARGPPPPPAGWLAASGGAGPGVAPAPATPAEAQQQQQQQQQQQPVTGVPYMPQPPQQQASYQPPPSYQQQLPPPQQSYQAQQQQPMYGYGAPGYGAGGAYAPGGGVVGGGGGAGGMAVPPGGGGFMRPAMGRPGFGPGGLLAGGLGGLAAGMLLGGAMDAGDGGGDWGDGGGFGDDGGGGFDGGGDFGGD</sequence>
<dbReference type="InterPro" id="IPR008927">
    <property type="entry name" value="6-PGluconate_DH-like_C_sf"/>
</dbReference>
<feature type="compositionally biased region" description="Low complexity" evidence="4">
    <location>
        <begin position="754"/>
        <end position="805"/>
    </location>
</feature>
<dbReference type="Pfam" id="PF02558">
    <property type="entry name" value="ApbA"/>
    <property type="match status" value="2"/>
</dbReference>
<feature type="region of interest" description="Disordered" evidence="4">
    <location>
        <begin position="435"/>
        <end position="458"/>
    </location>
</feature>
<dbReference type="Gene3D" id="3.40.50.720">
    <property type="entry name" value="NAD(P)-binding Rossmann-like Domain"/>
    <property type="match status" value="1"/>
</dbReference>
<organism evidence="7 8">
    <name type="scientific">Chlamydomonas schloesseri</name>
    <dbReference type="NCBI Taxonomy" id="2026947"/>
    <lineage>
        <taxon>Eukaryota</taxon>
        <taxon>Viridiplantae</taxon>
        <taxon>Chlorophyta</taxon>
        <taxon>core chlorophytes</taxon>
        <taxon>Chlorophyceae</taxon>
        <taxon>CS clade</taxon>
        <taxon>Chlamydomonadales</taxon>
        <taxon>Chlamydomonadaceae</taxon>
        <taxon>Chlamydomonas</taxon>
    </lineage>
</organism>
<feature type="region of interest" description="Disordered" evidence="4">
    <location>
        <begin position="674"/>
        <end position="712"/>
    </location>
</feature>
<comment type="similarity">
    <text evidence="1">Belongs to the ketopantoate reductase family.</text>
</comment>
<feature type="compositionally biased region" description="Low complexity" evidence="4">
    <location>
        <begin position="104"/>
        <end position="128"/>
    </location>
</feature>
<protein>
    <submittedName>
        <fullName evidence="7">Uncharacterized protein</fullName>
    </submittedName>
</protein>
<dbReference type="InterPro" id="IPR013328">
    <property type="entry name" value="6PGD_dom2"/>
</dbReference>
<evidence type="ECO:0000256" key="4">
    <source>
        <dbReference type="SAM" id="MobiDB-lite"/>
    </source>
</evidence>
<comment type="caution">
    <text evidence="7">The sequence shown here is derived from an EMBL/GenBank/DDBJ whole genome shotgun (WGS) entry which is preliminary data.</text>
</comment>
<evidence type="ECO:0000256" key="1">
    <source>
        <dbReference type="ARBA" id="ARBA00007870"/>
    </source>
</evidence>
<dbReference type="AlphaFoldDB" id="A0A835WXW0"/>
<keyword evidence="8" id="KW-1185">Reference proteome</keyword>
<feature type="compositionally biased region" description="Low complexity" evidence="4">
    <location>
        <begin position="437"/>
        <end position="458"/>
    </location>
</feature>
<feature type="region of interest" description="Disordered" evidence="4">
    <location>
        <begin position="904"/>
        <end position="934"/>
    </location>
</feature>
<dbReference type="InterPro" id="IPR013752">
    <property type="entry name" value="KPA_reductase"/>
</dbReference>
<evidence type="ECO:0000259" key="6">
    <source>
        <dbReference type="Pfam" id="PF08546"/>
    </source>
</evidence>
<dbReference type="GO" id="GO:0008677">
    <property type="term" value="F:2-dehydropantoate 2-reductase activity"/>
    <property type="evidence" value="ECO:0007669"/>
    <property type="project" value="TreeGrafter"/>
</dbReference>
<feature type="compositionally biased region" description="Gly residues" evidence="4">
    <location>
        <begin position="233"/>
        <end position="251"/>
    </location>
</feature>
<feature type="compositionally biased region" description="Low complexity" evidence="4">
    <location>
        <begin position="398"/>
        <end position="407"/>
    </location>
</feature>
<dbReference type="SUPFAM" id="SSF51735">
    <property type="entry name" value="NAD(P)-binding Rossmann-fold domains"/>
    <property type="match status" value="1"/>
</dbReference>
<dbReference type="InterPro" id="IPR013332">
    <property type="entry name" value="KPR_N"/>
</dbReference>